<dbReference type="AlphaFoldDB" id="A0A8S4BFL0"/>
<name>A0A8S4BFL0_9TELE</name>
<dbReference type="GO" id="GO:0004806">
    <property type="term" value="F:triacylglycerol lipase activity"/>
    <property type="evidence" value="ECO:0007669"/>
    <property type="project" value="TreeGrafter"/>
</dbReference>
<accession>A0A8S4BFL0</accession>
<dbReference type="OrthoDB" id="197155at2759"/>
<keyword evidence="2" id="KW-1185">Reference proteome</keyword>
<dbReference type="GO" id="GO:0019433">
    <property type="term" value="P:triglyceride catabolic process"/>
    <property type="evidence" value="ECO:0007669"/>
    <property type="project" value="TreeGrafter"/>
</dbReference>
<organism evidence="1 2">
    <name type="scientific">Menidia menidia</name>
    <name type="common">Atlantic silverside</name>
    <dbReference type="NCBI Taxonomy" id="238744"/>
    <lineage>
        <taxon>Eukaryota</taxon>
        <taxon>Metazoa</taxon>
        <taxon>Chordata</taxon>
        <taxon>Craniata</taxon>
        <taxon>Vertebrata</taxon>
        <taxon>Euteleostomi</taxon>
        <taxon>Actinopterygii</taxon>
        <taxon>Neopterygii</taxon>
        <taxon>Teleostei</taxon>
        <taxon>Neoteleostei</taxon>
        <taxon>Acanthomorphata</taxon>
        <taxon>Ovalentaria</taxon>
        <taxon>Atherinomorphae</taxon>
        <taxon>Atheriniformes</taxon>
        <taxon>Atherinopsidae</taxon>
        <taxon>Menidiinae</taxon>
        <taxon>Menidia</taxon>
    </lineage>
</organism>
<dbReference type="GO" id="GO:0016020">
    <property type="term" value="C:membrane"/>
    <property type="evidence" value="ECO:0007669"/>
    <property type="project" value="TreeGrafter"/>
</dbReference>
<evidence type="ECO:0000313" key="1">
    <source>
        <dbReference type="EMBL" id="CAG5958695.1"/>
    </source>
</evidence>
<comment type="caution">
    <text evidence="1">The sequence shown here is derived from an EMBL/GenBank/DDBJ whole genome shotgun (WGS) entry which is preliminary data.</text>
</comment>
<dbReference type="PANTHER" id="PTHR12406">
    <property type="entry name" value="CALCIUM-INDEPENDENT PHOSPHOLIPASE A2 IPLA2 -RELATED"/>
    <property type="match status" value="1"/>
</dbReference>
<protein>
    <submittedName>
        <fullName evidence="1">(Atlantic silverside) hypothetical protein</fullName>
    </submittedName>
</protein>
<gene>
    <name evidence="1" type="ORF">MMEN_LOCUS15510</name>
</gene>
<dbReference type="EMBL" id="CAJRST010023335">
    <property type="protein sequence ID" value="CAG5958695.1"/>
    <property type="molecule type" value="Genomic_DNA"/>
</dbReference>
<dbReference type="GO" id="GO:0055088">
    <property type="term" value="P:lipid homeostasis"/>
    <property type="evidence" value="ECO:0007669"/>
    <property type="project" value="TreeGrafter"/>
</dbReference>
<reference evidence="1" key="1">
    <citation type="submission" date="2021-05" db="EMBL/GenBank/DDBJ databases">
        <authorList>
            <person name="Tigano A."/>
        </authorList>
    </citation>
    <scope>NUCLEOTIDE SEQUENCE</scope>
</reference>
<dbReference type="Proteomes" id="UP000677803">
    <property type="component" value="Unassembled WGS sequence"/>
</dbReference>
<dbReference type="InterPro" id="IPR016035">
    <property type="entry name" value="Acyl_Trfase/lysoPLipase"/>
</dbReference>
<dbReference type="InterPro" id="IPR033562">
    <property type="entry name" value="PLPL"/>
</dbReference>
<dbReference type="SUPFAM" id="SSF52151">
    <property type="entry name" value="FabD/lysophospholipase-like"/>
    <property type="match status" value="1"/>
</dbReference>
<evidence type="ECO:0000313" key="2">
    <source>
        <dbReference type="Proteomes" id="UP000677803"/>
    </source>
</evidence>
<proteinExistence type="predicted"/>
<dbReference type="GO" id="GO:0005737">
    <property type="term" value="C:cytoplasm"/>
    <property type="evidence" value="ECO:0007669"/>
    <property type="project" value="TreeGrafter"/>
</dbReference>
<sequence length="100" mass="11538">MLCFGNPNGRLYFFQSCKDFTLRLADSVRRQRFGAITPGFDLMLALREGMEEILPGDAHHLASERLYVSITHYKSGRNHLVSRFDSREELLKVTLGPFKF</sequence>
<dbReference type="GO" id="GO:0005811">
    <property type="term" value="C:lipid droplet"/>
    <property type="evidence" value="ECO:0007669"/>
    <property type="project" value="TreeGrafter"/>
</dbReference>
<dbReference type="PANTHER" id="PTHR12406:SF7">
    <property type="entry name" value="PATATIN-LIKE PHOSPHOLIPASE DOMAIN-CONTAINING PROTEIN 4"/>
    <property type="match status" value="1"/>
</dbReference>